<keyword evidence="9" id="KW-0539">Nucleus</keyword>
<evidence type="ECO:0000256" key="6">
    <source>
        <dbReference type="ARBA" id="ARBA00022806"/>
    </source>
</evidence>
<dbReference type="PROSITE" id="PS51194">
    <property type="entry name" value="HELICASE_CTER"/>
    <property type="match status" value="1"/>
</dbReference>
<comment type="caution">
    <text evidence="16">The sequence shown here is derived from an EMBL/GenBank/DDBJ whole genome shotgun (WGS) entry which is preliminary data.</text>
</comment>
<feature type="compositionally biased region" description="Basic and acidic residues" evidence="13">
    <location>
        <begin position="1025"/>
        <end position="1036"/>
    </location>
</feature>
<dbReference type="GO" id="GO:0000398">
    <property type="term" value="P:mRNA splicing, via spliceosome"/>
    <property type="evidence" value="ECO:0007669"/>
    <property type="project" value="UniProtKB-ARBA"/>
</dbReference>
<evidence type="ECO:0000256" key="13">
    <source>
        <dbReference type="SAM" id="MobiDB-lite"/>
    </source>
</evidence>
<keyword evidence="3" id="KW-0507">mRNA processing</keyword>
<feature type="region of interest" description="Disordered" evidence="13">
    <location>
        <begin position="95"/>
        <end position="194"/>
    </location>
</feature>
<dbReference type="InterPro" id="IPR027417">
    <property type="entry name" value="P-loop_NTPase"/>
</dbReference>
<comment type="similarity">
    <text evidence="10">Belongs to the DEAD box helicase family. DEAH subfamily. PRP16 sub-subfamily.</text>
</comment>
<dbReference type="FunFam" id="3.40.50.300:FF:000615">
    <property type="entry name" value="pre-mRNA-splicing factor ATP-dependent RNA helicase DEAH7"/>
    <property type="match status" value="1"/>
</dbReference>
<reference evidence="16" key="1">
    <citation type="submission" date="2022-07" db="EMBL/GenBank/DDBJ databases">
        <title>Phylogenomic reconstructions and comparative analyses of Kickxellomycotina fungi.</title>
        <authorList>
            <person name="Reynolds N.K."/>
            <person name="Stajich J.E."/>
            <person name="Barry K."/>
            <person name="Grigoriev I.V."/>
            <person name="Crous P."/>
            <person name="Smith M.E."/>
        </authorList>
    </citation>
    <scope>NUCLEOTIDE SEQUENCE</scope>
    <source>
        <strain evidence="16">BCRC 34381</strain>
    </source>
</reference>
<dbReference type="AlphaFoldDB" id="A0A9W7YH84"/>
<name>A0A9W7YH84_9FUNG</name>
<dbReference type="GO" id="GO:0016787">
    <property type="term" value="F:hydrolase activity"/>
    <property type="evidence" value="ECO:0007669"/>
    <property type="project" value="UniProtKB-KW"/>
</dbReference>
<dbReference type="EMBL" id="JANBOI010000003">
    <property type="protein sequence ID" value="KAJ1736118.1"/>
    <property type="molecule type" value="Genomic_DNA"/>
</dbReference>
<comment type="subcellular location">
    <subcellularLocation>
        <location evidence="1">Nucleus</location>
    </subcellularLocation>
</comment>
<dbReference type="PANTHER" id="PTHR18934">
    <property type="entry name" value="ATP-DEPENDENT RNA HELICASE"/>
    <property type="match status" value="1"/>
</dbReference>
<organism evidence="16 17">
    <name type="scientific">Coemansia biformis</name>
    <dbReference type="NCBI Taxonomy" id="1286918"/>
    <lineage>
        <taxon>Eukaryota</taxon>
        <taxon>Fungi</taxon>
        <taxon>Fungi incertae sedis</taxon>
        <taxon>Zoopagomycota</taxon>
        <taxon>Kickxellomycotina</taxon>
        <taxon>Kickxellomycetes</taxon>
        <taxon>Kickxellales</taxon>
        <taxon>Kickxellaceae</taxon>
        <taxon>Coemansia</taxon>
    </lineage>
</organism>
<feature type="region of interest" description="Disordered" evidence="13">
    <location>
        <begin position="1025"/>
        <end position="1063"/>
    </location>
</feature>
<evidence type="ECO:0000256" key="2">
    <source>
        <dbReference type="ARBA" id="ARBA00012552"/>
    </source>
</evidence>
<dbReference type="GO" id="GO:0005681">
    <property type="term" value="C:spliceosomal complex"/>
    <property type="evidence" value="ECO:0007669"/>
    <property type="project" value="UniProtKB-ARBA"/>
</dbReference>
<evidence type="ECO:0000313" key="16">
    <source>
        <dbReference type="EMBL" id="KAJ1736118.1"/>
    </source>
</evidence>
<dbReference type="SMART" id="SM00490">
    <property type="entry name" value="HELICc"/>
    <property type="match status" value="1"/>
</dbReference>
<dbReference type="Pfam" id="PF21010">
    <property type="entry name" value="HA2_C"/>
    <property type="match status" value="1"/>
</dbReference>
<evidence type="ECO:0000256" key="1">
    <source>
        <dbReference type="ARBA" id="ARBA00004123"/>
    </source>
</evidence>
<dbReference type="InterPro" id="IPR007502">
    <property type="entry name" value="Helicase-assoc_dom"/>
</dbReference>
<evidence type="ECO:0000256" key="5">
    <source>
        <dbReference type="ARBA" id="ARBA00022801"/>
    </source>
</evidence>
<dbReference type="Gene3D" id="3.40.50.300">
    <property type="entry name" value="P-loop containing nucleotide triphosphate hydrolases"/>
    <property type="match status" value="2"/>
</dbReference>
<dbReference type="CDD" id="cd18791">
    <property type="entry name" value="SF2_C_RHA"/>
    <property type="match status" value="1"/>
</dbReference>
<feature type="compositionally biased region" description="Low complexity" evidence="13">
    <location>
        <begin position="1038"/>
        <end position="1048"/>
    </location>
</feature>
<dbReference type="EC" id="3.6.4.13" evidence="2"/>
<protein>
    <recommendedName>
        <fullName evidence="12">Pre-mRNA-splicing factor ATP-dependent RNA helicase PRP16</fullName>
        <ecNumber evidence="2">3.6.4.13</ecNumber>
    </recommendedName>
</protein>
<evidence type="ECO:0000256" key="7">
    <source>
        <dbReference type="ARBA" id="ARBA00022840"/>
    </source>
</evidence>
<dbReference type="OrthoDB" id="10253254at2759"/>
<evidence type="ECO:0000256" key="12">
    <source>
        <dbReference type="ARBA" id="ARBA00070009"/>
    </source>
</evidence>
<dbReference type="SUPFAM" id="SSF52540">
    <property type="entry name" value="P-loop containing nucleoside triphosphate hydrolases"/>
    <property type="match status" value="1"/>
</dbReference>
<evidence type="ECO:0000259" key="15">
    <source>
        <dbReference type="PROSITE" id="PS51194"/>
    </source>
</evidence>
<dbReference type="Gene3D" id="1.20.120.1080">
    <property type="match status" value="1"/>
</dbReference>
<evidence type="ECO:0000256" key="4">
    <source>
        <dbReference type="ARBA" id="ARBA00022741"/>
    </source>
</evidence>
<dbReference type="Pfam" id="PF00271">
    <property type="entry name" value="Helicase_C"/>
    <property type="match status" value="1"/>
</dbReference>
<dbReference type="InterPro" id="IPR001650">
    <property type="entry name" value="Helicase_C-like"/>
</dbReference>
<evidence type="ECO:0000256" key="8">
    <source>
        <dbReference type="ARBA" id="ARBA00023187"/>
    </source>
</evidence>
<dbReference type="InterPro" id="IPR048333">
    <property type="entry name" value="HA2_WH"/>
</dbReference>
<dbReference type="InterPro" id="IPR014001">
    <property type="entry name" value="Helicase_ATP-bd"/>
</dbReference>
<dbReference type="Proteomes" id="UP001143981">
    <property type="component" value="Unassembled WGS sequence"/>
</dbReference>
<evidence type="ECO:0000256" key="9">
    <source>
        <dbReference type="ARBA" id="ARBA00023242"/>
    </source>
</evidence>
<dbReference type="Pfam" id="PF07717">
    <property type="entry name" value="OB_NTP_bind"/>
    <property type="match status" value="1"/>
</dbReference>
<dbReference type="PANTHER" id="PTHR18934:SF91">
    <property type="entry name" value="PRE-MRNA-SPLICING FACTOR ATP-DEPENDENT RNA HELICASE PRP16"/>
    <property type="match status" value="1"/>
</dbReference>
<gene>
    <name evidence="16" type="ORF">LPJ61_000168</name>
</gene>
<feature type="domain" description="Helicase C-terminal" evidence="15">
    <location>
        <begin position="575"/>
        <end position="748"/>
    </location>
</feature>
<evidence type="ECO:0000259" key="14">
    <source>
        <dbReference type="PROSITE" id="PS51192"/>
    </source>
</evidence>
<dbReference type="Pfam" id="PF04408">
    <property type="entry name" value="WHD_HA2"/>
    <property type="match status" value="1"/>
</dbReference>
<dbReference type="FunFam" id="3.40.50.300:FF:000007">
    <property type="entry name" value="Pre-mRNA-splicing factor ATP-dependent RNA helicase"/>
    <property type="match status" value="1"/>
</dbReference>
<dbReference type="InterPro" id="IPR002464">
    <property type="entry name" value="DNA/RNA_helicase_DEAH_CS"/>
</dbReference>
<keyword evidence="6" id="KW-0347">Helicase</keyword>
<dbReference type="SMART" id="SM00847">
    <property type="entry name" value="HA2"/>
    <property type="match status" value="1"/>
</dbReference>
<keyword evidence="8" id="KW-0508">mRNA splicing</keyword>
<dbReference type="Pfam" id="PF00270">
    <property type="entry name" value="DEAD"/>
    <property type="match status" value="1"/>
</dbReference>
<feature type="compositionally biased region" description="Low complexity" evidence="13">
    <location>
        <begin position="97"/>
        <end position="107"/>
    </location>
</feature>
<evidence type="ECO:0000313" key="17">
    <source>
        <dbReference type="Proteomes" id="UP001143981"/>
    </source>
</evidence>
<dbReference type="GO" id="GO:0005524">
    <property type="term" value="F:ATP binding"/>
    <property type="evidence" value="ECO:0007669"/>
    <property type="project" value="UniProtKB-KW"/>
</dbReference>
<sequence>MDSDGPASPELEARIGRILQGAAAPLTTPGVCKRLVQFGRRAAGLAQFEAACRMFGRFESSTLEAVYAAIGAHQTGPSSVAASSVFGARASAVRAQPSESPAAEAPAGGLVYVPKGRGTGGTGAADGPRPQPADMRERGHTPARRADTGEDGAPDDRAEWESAQRQLDRDWYSIDEGGGAVDDGHNPFTDYAEHDSQLEAKRKGQQTKRMTARQMQYSRDNEMWVNNRLMQSGIVQAADDGDGDDDGDGNRVHLLVHDLRPPFLEGTVLTKQLDPVKTVVDPTSDLAVFARKGSALVREQREKRERMKATRDAVNMGGTMLGNVMGMRADVDEDAGHTGDAGAGAASAGPAGSKALASDKAASAAVFAPRRSIREQRESLPAFACRDDLLRVIADNQVAIVVGETGSGKTTQLAQYLHEAGYTRHGMIGCTQPRRVAAMSVAKRVAEEMGVKIGEEVGYAIRFEDCTSRQTRLKYMTEGVLLRETLTRRDLGQYSVIIMDEAHERTLNTDVLFGLLKQIVATRRDLKLIVTSATMNAERFAEFFGNAPVFTIPGRTFPVDVMFSKSACEDYVDSAVRQVMTIHLSQPEGDILVFMTGQEDVEVCCEAIRERLEAVDGAEALVVLPIYSQLPADLQARIFDRSATRKVVVATNIAETSLTVDGVKYVVDAGYYKLKVYNPRIGMDSLQITPISQANANQRSGRAGRTGPGVAYRLYTERAFKHEMYPSPIPEIQRTNLAYVVMLLKSIGVASLLDFDFLDPPPLDTIKTSMYQLWTLGSLDSSGGITGLGRKMVELPLDPAPAKMLVTAHSLGCTAEVVTIVSMLAVPSVFYRPKERLDESDAAREKFFVPESDHLTLLNVYNQWMSNGCRDSWCVRHFVHPKSMRKAREVREQLVDILEGSLKLELQSAGANWDIIRRCVCSAYFHQAARTKSLGEYTNMRTGMPCHLHPTSALYGMGFTPDYIVYHELVYTSKEYMQCVTAVDPRWLAEMGPMFFSIREAGASARQHTERHMARMVAEFEQAKEDAARADAERARTQQRAAHAGTATIGAPRFRTSRRRTNL</sequence>
<feature type="compositionally biased region" description="Basic and acidic residues" evidence="13">
    <location>
        <begin position="134"/>
        <end position="172"/>
    </location>
</feature>
<keyword evidence="4" id="KW-0547">Nucleotide-binding</keyword>
<evidence type="ECO:0000256" key="10">
    <source>
        <dbReference type="ARBA" id="ARBA00038040"/>
    </source>
</evidence>
<feature type="domain" description="Helicase ATP-binding" evidence="14">
    <location>
        <begin position="390"/>
        <end position="553"/>
    </location>
</feature>
<dbReference type="PROSITE" id="PS51192">
    <property type="entry name" value="HELICASE_ATP_BIND_1"/>
    <property type="match status" value="1"/>
</dbReference>
<keyword evidence="5" id="KW-0378">Hydrolase</keyword>
<dbReference type="SMART" id="SM00487">
    <property type="entry name" value="DEXDc"/>
    <property type="match status" value="1"/>
</dbReference>
<evidence type="ECO:0000256" key="11">
    <source>
        <dbReference type="ARBA" id="ARBA00047984"/>
    </source>
</evidence>
<accession>A0A9W7YH84</accession>
<dbReference type="GO" id="GO:0003723">
    <property type="term" value="F:RNA binding"/>
    <property type="evidence" value="ECO:0007669"/>
    <property type="project" value="TreeGrafter"/>
</dbReference>
<dbReference type="PROSITE" id="PS00690">
    <property type="entry name" value="DEAH_ATP_HELICASE"/>
    <property type="match status" value="1"/>
</dbReference>
<dbReference type="FunFam" id="1.20.120.1080:FF:000018">
    <property type="entry name" value="Pre-mRNA-splicing factor ATP-dependent RNA helicase prp16"/>
    <property type="match status" value="1"/>
</dbReference>
<keyword evidence="17" id="KW-1185">Reference proteome</keyword>
<dbReference type="GO" id="GO:0034458">
    <property type="term" value="F:3'-5' RNA helicase activity"/>
    <property type="evidence" value="ECO:0007669"/>
    <property type="project" value="TreeGrafter"/>
</dbReference>
<proteinExistence type="inferred from homology"/>
<comment type="catalytic activity">
    <reaction evidence="11">
        <text>ATP + H2O = ADP + phosphate + H(+)</text>
        <dbReference type="Rhea" id="RHEA:13065"/>
        <dbReference type="ChEBI" id="CHEBI:15377"/>
        <dbReference type="ChEBI" id="CHEBI:15378"/>
        <dbReference type="ChEBI" id="CHEBI:30616"/>
        <dbReference type="ChEBI" id="CHEBI:43474"/>
        <dbReference type="ChEBI" id="CHEBI:456216"/>
        <dbReference type="EC" id="3.6.4.13"/>
    </reaction>
</comment>
<dbReference type="InterPro" id="IPR011709">
    <property type="entry name" value="DEAD-box_helicase_OB_fold"/>
</dbReference>
<dbReference type="InterPro" id="IPR011545">
    <property type="entry name" value="DEAD/DEAH_box_helicase_dom"/>
</dbReference>
<evidence type="ECO:0000256" key="3">
    <source>
        <dbReference type="ARBA" id="ARBA00022664"/>
    </source>
</evidence>
<keyword evidence="7" id="KW-0067">ATP-binding</keyword>